<dbReference type="RefSeq" id="WP_130982051.1">
    <property type="nucleotide sequence ID" value="NZ_SISG01000001.1"/>
</dbReference>
<proteinExistence type="inferred from homology"/>
<organism evidence="2 3">
    <name type="scientific">Glaciihabitans arcticus</name>
    <dbReference type="NCBI Taxonomy" id="2668039"/>
    <lineage>
        <taxon>Bacteria</taxon>
        <taxon>Bacillati</taxon>
        <taxon>Actinomycetota</taxon>
        <taxon>Actinomycetes</taxon>
        <taxon>Micrococcales</taxon>
        <taxon>Microbacteriaceae</taxon>
        <taxon>Glaciihabitans</taxon>
    </lineage>
</organism>
<keyword evidence="3" id="KW-1185">Reference proteome</keyword>
<dbReference type="GO" id="GO:0008696">
    <property type="term" value="F:4-amino-4-deoxychorismate lyase activity"/>
    <property type="evidence" value="ECO:0007669"/>
    <property type="project" value="UniProtKB-EC"/>
</dbReference>
<dbReference type="InterPro" id="IPR050571">
    <property type="entry name" value="Class-IV_PLP-Dep_Aminotrnsfr"/>
</dbReference>
<dbReference type="GO" id="GO:0046394">
    <property type="term" value="P:carboxylic acid biosynthetic process"/>
    <property type="evidence" value="ECO:0007669"/>
    <property type="project" value="UniProtKB-ARBA"/>
</dbReference>
<dbReference type="Pfam" id="PF01063">
    <property type="entry name" value="Aminotran_4"/>
    <property type="match status" value="1"/>
</dbReference>
<sequence length="296" mass="31887">MPHHVLAMLNQPSADAPPHDEDAPAFEFVDPERPQLSAMDLGATRGDGIFESISVGDGKPQALDHHLRRFTSSARKLELPAPDEAAWREAILAAIDELQPGAEAWVKAVLTRGVEGDSRPTGWVYAAHAPDHSRTRIDGVRVVVLDRGYRHDVETTSPWLLAGAKTLSYAVNRAVAREAHRRGADDVIFSSSDGYVLEGPTSTVVFQRGNALLTPGTGLGILDGTTQANLFHYAESLGMTTGFELLTPAELAKGDAAWLVSSVRLAAPIRSLDGVDFPMNPVLSAGMNEYLLSLRH</sequence>
<name>A0A4Q9GSG1_9MICO</name>
<dbReference type="InterPro" id="IPR001544">
    <property type="entry name" value="Aminotrans_IV"/>
</dbReference>
<dbReference type="InterPro" id="IPR043132">
    <property type="entry name" value="BCAT-like_C"/>
</dbReference>
<dbReference type="InterPro" id="IPR043131">
    <property type="entry name" value="BCAT-like_N"/>
</dbReference>
<accession>A0A4Q9GSG1</accession>
<dbReference type="EMBL" id="SISG01000001">
    <property type="protein sequence ID" value="TBN57942.1"/>
    <property type="molecule type" value="Genomic_DNA"/>
</dbReference>
<dbReference type="AlphaFoldDB" id="A0A4Q9GSG1"/>
<keyword evidence="2" id="KW-0456">Lyase</keyword>
<evidence type="ECO:0000256" key="1">
    <source>
        <dbReference type="ARBA" id="ARBA00009320"/>
    </source>
</evidence>
<evidence type="ECO:0000313" key="3">
    <source>
        <dbReference type="Proteomes" id="UP000294194"/>
    </source>
</evidence>
<dbReference type="Gene3D" id="3.20.10.10">
    <property type="entry name" value="D-amino Acid Aminotransferase, subunit A, domain 2"/>
    <property type="match status" value="1"/>
</dbReference>
<protein>
    <submittedName>
        <fullName evidence="2">Aminodeoxychorismate lyase</fullName>
        <ecNumber evidence="2">4.1.3.38</ecNumber>
    </submittedName>
</protein>
<dbReference type="GO" id="GO:0005829">
    <property type="term" value="C:cytosol"/>
    <property type="evidence" value="ECO:0007669"/>
    <property type="project" value="TreeGrafter"/>
</dbReference>
<dbReference type="Proteomes" id="UP000294194">
    <property type="component" value="Unassembled WGS sequence"/>
</dbReference>
<dbReference type="PANTHER" id="PTHR42743">
    <property type="entry name" value="AMINO-ACID AMINOTRANSFERASE"/>
    <property type="match status" value="1"/>
</dbReference>
<comment type="similarity">
    <text evidence="1">Belongs to the class-IV pyridoxal-phosphate-dependent aminotransferase family.</text>
</comment>
<evidence type="ECO:0000313" key="2">
    <source>
        <dbReference type="EMBL" id="TBN57942.1"/>
    </source>
</evidence>
<reference evidence="3" key="1">
    <citation type="submission" date="2019-02" db="EMBL/GenBank/DDBJ databases">
        <title>Glaciihabitans arcticus sp. nov., a psychrotolerant bacterium isolated from polar soil.</title>
        <authorList>
            <person name="Dahal R.H."/>
        </authorList>
    </citation>
    <scope>NUCLEOTIDE SEQUENCE [LARGE SCALE GENOMIC DNA]</scope>
    <source>
        <strain evidence="3">RP-3-7</strain>
    </source>
</reference>
<dbReference type="PANTHER" id="PTHR42743:SF11">
    <property type="entry name" value="AMINODEOXYCHORISMATE LYASE"/>
    <property type="match status" value="1"/>
</dbReference>
<gene>
    <name evidence="2" type="ORF">EYE40_11335</name>
</gene>
<dbReference type="NCBIfam" id="NF005886">
    <property type="entry name" value="PRK07849.1-1"/>
    <property type="match status" value="1"/>
</dbReference>
<dbReference type="Gene3D" id="3.30.470.10">
    <property type="match status" value="1"/>
</dbReference>
<comment type="caution">
    <text evidence="2">The sequence shown here is derived from an EMBL/GenBank/DDBJ whole genome shotgun (WGS) entry which is preliminary data.</text>
</comment>
<dbReference type="EC" id="4.1.3.38" evidence="2"/>
<dbReference type="SUPFAM" id="SSF56752">
    <property type="entry name" value="D-aminoacid aminotransferase-like PLP-dependent enzymes"/>
    <property type="match status" value="1"/>
</dbReference>
<dbReference type="InterPro" id="IPR036038">
    <property type="entry name" value="Aminotransferase-like"/>
</dbReference>